<feature type="coiled-coil region" evidence="1">
    <location>
        <begin position="222"/>
        <end position="307"/>
    </location>
</feature>
<dbReference type="Proteomes" id="UP000663848">
    <property type="component" value="Unassembled WGS sequence"/>
</dbReference>
<feature type="compositionally biased region" description="Low complexity" evidence="2">
    <location>
        <begin position="329"/>
        <end position="342"/>
    </location>
</feature>
<organism evidence="3 4">
    <name type="scientific">Rotaria socialis</name>
    <dbReference type="NCBI Taxonomy" id="392032"/>
    <lineage>
        <taxon>Eukaryota</taxon>
        <taxon>Metazoa</taxon>
        <taxon>Spiralia</taxon>
        <taxon>Gnathifera</taxon>
        <taxon>Rotifera</taxon>
        <taxon>Eurotatoria</taxon>
        <taxon>Bdelloidea</taxon>
        <taxon>Philodinida</taxon>
        <taxon>Philodinidae</taxon>
        <taxon>Rotaria</taxon>
    </lineage>
</organism>
<feature type="compositionally biased region" description="Basic and acidic residues" evidence="2">
    <location>
        <begin position="346"/>
        <end position="374"/>
    </location>
</feature>
<evidence type="ECO:0000313" key="3">
    <source>
        <dbReference type="EMBL" id="CAF4824439.1"/>
    </source>
</evidence>
<keyword evidence="1" id="KW-0175">Coiled coil</keyword>
<proteinExistence type="predicted"/>
<evidence type="ECO:0000313" key="4">
    <source>
        <dbReference type="Proteomes" id="UP000663848"/>
    </source>
</evidence>
<accession>A0A821QGI7</accession>
<dbReference type="SUPFAM" id="SSF46966">
    <property type="entry name" value="Spectrin repeat"/>
    <property type="match status" value="2"/>
</dbReference>
<sequence>KSEVEYVIRTGRGIVEKRQIDEPNDLTKQIDKLKAQYNTLGAKVSASKVQLDNVERHLRKFRKEYSHIHEWFVKADNEIRKIENKQISKNTKEETDWIRTTRNDIKKLENNFETLKNLDRTIQKEVDRTMPTLQDRIVDLKRQIDQLDRRLKDRSEIIESEKPHRYHNLLYIPFGSGHNASSGASTSPTDLIPIEYVIYPIGIRQGQVRKLEDEYQRFIHIYQEIIMRLEKLETLLSDAERIVDLNRISQVQDELRSVRTQLDELLNLGQDLVSKSEKYSKLVAPDIENITRKFEELQRRIRIIQASLFDYKETQEKRLREQQIQHASTATTTTAATTTTTTNNIQEDHHDDLQREHYSEKRYNRFHRESRRSPSESSDISTAHGVIDEEFKKKYLRCLAYMKLIERLYENQPETDEESETVHRRLSRRERTLRERPEYEEIEKIIRETEERAYVIEKTDVDQANRIREKIHRLRDCLENLKYRSNHYQNTDEVTRYEERVQAADRTVPKEREFDSDFIYDIDDARSVFSEPAPQFNAKYRKAVHSLDRYKIDDQTRYVPTSEEYHLQPLLRVRSLKAIDHHTISAPSSPVLQARYRSHERPNAYYRKQYVANQQGYQDNYQHNSISKSASMPNGGFPVQGGCVPQQPVLYRERVIDRHVAERNASSGESHRQKQRESSGSTQANSAALSGQTQAIHRTLPVRYEAANGASSSYRHTNGYRHEPYPTYFYNEQQQQQQQVGGRSSSYRQPPYAPHTVGPHPTRIVY</sequence>
<evidence type="ECO:0000256" key="1">
    <source>
        <dbReference type="SAM" id="Coils"/>
    </source>
</evidence>
<dbReference type="AlphaFoldDB" id="A0A821QGI7"/>
<dbReference type="EMBL" id="CAJOBR010005643">
    <property type="protein sequence ID" value="CAF4824439.1"/>
    <property type="molecule type" value="Genomic_DNA"/>
</dbReference>
<dbReference type="Gene3D" id="1.20.58.60">
    <property type="match status" value="2"/>
</dbReference>
<feature type="region of interest" description="Disordered" evidence="2">
    <location>
        <begin position="322"/>
        <end position="381"/>
    </location>
</feature>
<name>A0A821QGI7_9BILA</name>
<feature type="region of interest" description="Disordered" evidence="2">
    <location>
        <begin position="662"/>
        <end position="692"/>
    </location>
</feature>
<feature type="coiled-coil region" evidence="1">
    <location>
        <begin position="98"/>
        <end position="157"/>
    </location>
</feature>
<feature type="region of interest" description="Disordered" evidence="2">
    <location>
        <begin position="733"/>
        <end position="766"/>
    </location>
</feature>
<evidence type="ECO:0000256" key="2">
    <source>
        <dbReference type="SAM" id="MobiDB-lite"/>
    </source>
</evidence>
<gene>
    <name evidence="3" type="ORF">QYT958_LOCUS25265</name>
</gene>
<protein>
    <submittedName>
        <fullName evidence="3">Uncharacterized protein</fullName>
    </submittedName>
</protein>
<comment type="caution">
    <text evidence="3">The sequence shown here is derived from an EMBL/GenBank/DDBJ whole genome shotgun (WGS) entry which is preliminary data.</text>
</comment>
<reference evidence="3" key="1">
    <citation type="submission" date="2021-02" db="EMBL/GenBank/DDBJ databases">
        <authorList>
            <person name="Nowell W R."/>
        </authorList>
    </citation>
    <scope>NUCLEOTIDE SEQUENCE</scope>
</reference>
<feature type="non-terminal residue" evidence="3">
    <location>
        <position position="1"/>
    </location>
</feature>
<feature type="compositionally biased region" description="Polar residues" evidence="2">
    <location>
        <begin position="678"/>
        <end position="692"/>
    </location>
</feature>